<accession>A0A1V4AUM1</accession>
<protein>
    <submittedName>
        <fullName evidence="1">Uncharacterized protein</fullName>
    </submittedName>
</protein>
<evidence type="ECO:0000313" key="1">
    <source>
        <dbReference type="EMBL" id="OOP56823.1"/>
    </source>
</evidence>
<gene>
    <name evidence="1" type="ORF">AYP45_07415</name>
</gene>
<dbReference type="Proteomes" id="UP000189681">
    <property type="component" value="Unassembled WGS sequence"/>
</dbReference>
<name>A0A1V4AUM1_9BACT</name>
<organism evidence="1 2">
    <name type="scientific">Candidatus Brocadia carolinensis</name>
    <dbReference type="NCBI Taxonomy" id="1004156"/>
    <lineage>
        <taxon>Bacteria</taxon>
        <taxon>Pseudomonadati</taxon>
        <taxon>Planctomycetota</taxon>
        <taxon>Candidatus Brocadiia</taxon>
        <taxon>Candidatus Brocadiales</taxon>
        <taxon>Candidatus Brocadiaceae</taxon>
        <taxon>Candidatus Brocadia</taxon>
    </lineage>
</organism>
<sequence>MFNIAPLANCFVKINGCKHPAPLVLADMYDNTMAAEQRYVYSITEQRYGYRKNKPTTPK</sequence>
<reference evidence="1 2" key="1">
    <citation type="journal article" date="2017" name="Water Res.">
        <title>Discovery and metagenomic analysis of an anammox bacterial enrichment related to Candidatus "Brocadia caroliniensis" in a full-scale glycerol-fed nitritation-denitritation separate centrate treatment process.</title>
        <authorList>
            <person name="Park H."/>
            <person name="Brotto A.C."/>
            <person name="van Loosdrecht M.C."/>
            <person name="Chandran K."/>
        </authorList>
    </citation>
    <scope>NUCLEOTIDE SEQUENCE [LARGE SCALE GENOMIC DNA]</scope>
    <source>
        <strain evidence="1">26THWARD</strain>
    </source>
</reference>
<dbReference type="AlphaFoldDB" id="A0A1V4AUM1"/>
<comment type="caution">
    <text evidence="1">The sequence shown here is derived from an EMBL/GenBank/DDBJ whole genome shotgun (WGS) entry which is preliminary data.</text>
</comment>
<proteinExistence type="predicted"/>
<evidence type="ECO:0000313" key="2">
    <source>
        <dbReference type="Proteomes" id="UP000189681"/>
    </source>
</evidence>
<dbReference type="EMBL" id="AYTS01000061">
    <property type="protein sequence ID" value="OOP56823.1"/>
    <property type="molecule type" value="Genomic_DNA"/>
</dbReference>